<evidence type="ECO:0000256" key="8">
    <source>
        <dbReference type="ARBA" id="ARBA00023235"/>
    </source>
</evidence>
<dbReference type="AlphaFoldDB" id="A0A1R4FZ03"/>
<dbReference type="PANTHER" id="PTHR43090">
    <property type="entry name" value="1-(5-PHOSPHORIBOSYL)-5-[(5-PHOSPHORIBOSYLAMINO)METHYLIDENEAMINO] IMIDAZOLE-4-CARBOXAMIDE ISOMERASE"/>
    <property type="match status" value="1"/>
</dbReference>
<dbReference type="UniPathway" id="UPA00031">
    <property type="reaction ID" value="UER00009"/>
</dbReference>
<protein>
    <recommendedName>
        <fullName evidence="9 11">1-(5-phosphoribosyl)-5-[(5-phosphoribosylamino)methylideneamino] imidazole-4-carboxamide isomerase</fullName>
        <ecNumber evidence="9 11">5.3.1.16</ecNumber>
    </recommendedName>
    <alternativeName>
        <fullName evidence="9">Phosphoribosylformimino-5-aminoimidazole carboxamide ribotide isomerase</fullName>
    </alternativeName>
</protein>
<keyword evidence="7 9" id="KW-0368">Histidine biosynthesis</keyword>
<feature type="active site" description="Proton donor" evidence="9">
    <location>
        <position position="130"/>
    </location>
</feature>
<dbReference type="GO" id="GO:0000105">
    <property type="term" value="P:L-histidine biosynthetic process"/>
    <property type="evidence" value="ECO:0007669"/>
    <property type="project" value="UniProtKB-UniRule"/>
</dbReference>
<evidence type="ECO:0000256" key="1">
    <source>
        <dbReference type="ARBA" id="ARBA00000901"/>
    </source>
</evidence>
<proteinExistence type="inferred from homology"/>
<evidence type="ECO:0000256" key="9">
    <source>
        <dbReference type="HAMAP-Rule" id="MF_01014"/>
    </source>
</evidence>
<dbReference type="SUPFAM" id="SSF51366">
    <property type="entry name" value="Ribulose-phoshate binding barrel"/>
    <property type="match status" value="1"/>
</dbReference>
<organism evidence="12 13">
    <name type="scientific">Brevundimonas diminuta 3F5N</name>
    <dbReference type="NCBI Taxonomy" id="1255603"/>
    <lineage>
        <taxon>Bacteria</taxon>
        <taxon>Pseudomonadati</taxon>
        <taxon>Pseudomonadota</taxon>
        <taxon>Alphaproteobacteria</taxon>
        <taxon>Caulobacterales</taxon>
        <taxon>Caulobacteraceae</taxon>
        <taxon>Brevundimonas</taxon>
    </lineage>
</organism>
<comment type="subcellular location">
    <subcellularLocation>
        <location evidence="2 9 11">Cytoplasm</location>
    </subcellularLocation>
</comment>
<dbReference type="InterPro" id="IPR006063">
    <property type="entry name" value="HisA_bact_arch"/>
</dbReference>
<dbReference type="Pfam" id="PF00977">
    <property type="entry name" value="His_biosynth"/>
    <property type="match status" value="1"/>
</dbReference>
<evidence type="ECO:0000256" key="10">
    <source>
        <dbReference type="RuleBase" id="RU003657"/>
    </source>
</evidence>
<evidence type="ECO:0000256" key="5">
    <source>
        <dbReference type="ARBA" id="ARBA00022490"/>
    </source>
</evidence>
<evidence type="ECO:0000256" key="3">
    <source>
        <dbReference type="ARBA" id="ARBA00005133"/>
    </source>
</evidence>
<name>A0A1R4FZ03_BREDI</name>
<dbReference type="Gene3D" id="3.20.20.70">
    <property type="entry name" value="Aldolase class I"/>
    <property type="match status" value="1"/>
</dbReference>
<dbReference type="FunFam" id="3.20.20.70:FF:000009">
    <property type="entry name" value="1-(5-phosphoribosyl)-5-[(5-phosphoribosylamino)methylideneamino] imidazole-4-carboxamide isomerase"/>
    <property type="match status" value="1"/>
</dbReference>
<dbReference type="Proteomes" id="UP000195766">
    <property type="component" value="Unassembled WGS sequence"/>
</dbReference>
<dbReference type="EMBL" id="FUIE01000044">
    <property type="protein sequence ID" value="SJM61138.1"/>
    <property type="molecule type" value="Genomic_DNA"/>
</dbReference>
<keyword evidence="6 9" id="KW-0028">Amino-acid biosynthesis</keyword>
<keyword evidence="5 9" id="KW-0963">Cytoplasm</keyword>
<dbReference type="OrthoDB" id="9807749at2"/>
<evidence type="ECO:0000313" key="13">
    <source>
        <dbReference type="Proteomes" id="UP000195766"/>
    </source>
</evidence>
<sequence>MIIYPAIDLIDGHAVRLLHGDFSHVTRYDAHPANRLAAFAAEGAEWIHVIDLDGAKAGEARQYELIGDMARAVHIKVQSGGGVRSAKDIEHLLGAGISRVVIGSLAVTDTDQVLKWLEQFGPEVITLALDVKYEDGQPVPALKGWTQSSGVDLWSVLDRYPVGMLRHILITDVGRDGAMTGLNQGLLSEAINRRPELEIQASGGAADLDDLIAAKAIGCAGAIIGRALYAGRFTVAEAIKAVNRVPVSANDR</sequence>
<comment type="similarity">
    <text evidence="4 9 10">Belongs to the HisA/HisF family.</text>
</comment>
<dbReference type="InterPro" id="IPR044524">
    <property type="entry name" value="Isoase_HisA-like"/>
</dbReference>
<dbReference type="CDD" id="cd04732">
    <property type="entry name" value="HisA"/>
    <property type="match status" value="1"/>
</dbReference>
<comment type="catalytic activity">
    <reaction evidence="1 9 11">
        <text>1-(5-phospho-beta-D-ribosyl)-5-[(5-phospho-beta-D-ribosylamino)methylideneamino]imidazole-4-carboxamide = 5-[(5-phospho-1-deoxy-D-ribulos-1-ylimino)methylamino]-1-(5-phospho-beta-D-ribosyl)imidazole-4-carboxamide</text>
        <dbReference type="Rhea" id="RHEA:15469"/>
        <dbReference type="ChEBI" id="CHEBI:58435"/>
        <dbReference type="ChEBI" id="CHEBI:58525"/>
        <dbReference type="EC" id="5.3.1.16"/>
    </reaction>
</comment>
<dbReference type="GO" id="GO:0005737">
    <property type="term" value="C:cytoplasm"/>
    <property type="evidence" value="ECO:0007669"/>
    <property type="project" value="UniProtKB-SubCell"/>
</dbReference>
<dbReference type="InterPro" id="IPR011060">
    <property type="entry name" value="RibuloseP-bd_barrel"/>
</dbReference>
<dbReference type="InterPro" id="IPR013785">
    <property type="entry name" value="Aldolase_TIM"/>
</dbReference>
<reference evidence="12 13" key="1">
    <citation type="submission" date="2017-02" db="EMBL/GenBank/DDBJ databases">
        <authorList>
            <person name="Peterson S.W."/>
        </authorList>
    </citation>
    <scope>NUCLEOTIDE SEQUENCE [LARGE SCALE GENOMIC DNA]</scope>
    <source>
        <strain evidence="12 13">3F5N</strain>
    </source>
</reference>
<evidence type="ECO:0000256" key="4">
    <source>
        <dbReference type="ARBA" id="ARBA00009667"/>
    </source>
</evidence>
<evidence type="ECO:0000256" key="11">
    <source>
        <dbReference type="RuleBase" id="RU003658"/>
    </source>
</evidence>
<accession>A0A1R4FZ03</accession>
<evidence type="ECO:0000256" key="2">
    <source>
        <dbReference type="ARBA" id="ARBA00004496"/>
    </source>
</evidence>
<dbReference type="PANTHER" id="PTHR43090:SF2">
    <property type="entry name" value="1-(5-PHOSPHORIBOSYL)-5-[(5-PHOSPHORIBOSYLAMINO)METHYLIDENEAMINO] IMIDAZOLE-4-CARBOXAMIDE ISOMERASE"/>
    <property type="match status" value="1"/>
</dbReference>
<dbReference type="GO" id="GO:0003949">
    <property type="term" value="F:1-(5-phosphoribosyl)-5-[(5-phosphoribosylamino)methylideneamino]imidazole-4-carboxamide isomerase activity"/>
    <property type="evidence" value="ECO:0007669"/>
    <property type="project" value="UniProtKB-UniRule"/>
</dbReference>
<keyword evidence="8 9" id="KW-0413">Isomerase</keyword>
<comment type="pathway">
    <text evidence="3 9 11">Amino-acid biosynthesis; L-histidine biosynthesis; L-histidine from 5-phospho-alpha-D-ribose 1-diphosphate: step 4/9.</text>
</comment>
<dbReference type="NCBIfam" id="TIGR00007">
    <property type="entry name" value="1-(5-phosphoribosyl)-5-[(5-phosphoribosylamino)methylideneamino]imidazole-4-carboxamide isomerase"/>
    <property type="match status" value="1"/>
</dbReference>
<dbReference type="InterPro" id="IPR023016">
    <property type="entry name" value="HisA/PriA"/>
</dbReference>
<evidence type="ECO:0000256" key="6">
    <source>
        <dbReference type="ARBA" id="ARBA00022605"/>
    </source>
</evidence>
<dbReference type="InterPro" id="IPR006062">
    <property type="entry name" value="His_biosynth"/>
</dbReference>
<feature type="active site" description="Proton acceptor" evidence="9">
    <location>
        <position position="8"/>
    </location>
</feature>
<evidence type="ECO:0000256" key="7">
    <source>
        <dbReference type="ARBA" id="ARBA00023102"/>
    </source>
</evidence>
<dbReference type="RefSeq" id="WP_087140468.1">
    <property type="nucleotide sequence ID" value="NZ_FUIE01000044.1"/>
</dbReference>
<dbReference type="EC" id="5.3.1.16" evidence="9 11"/>
<gene>
    <name evidence="9" type="primary">hisA</name>
    <name evidence="12" type="ORF">FM111_08050</name>
</gene>
<evidence type="ECO:0000313" key="12">
    <source>
        <dbReference type="EMBL" id="SJM61138.1"/>
    </source>
</evidence>
<dbReference type="GO" id="GO:0000162">
    <property type="term" value="P:L-tryptophan biosynthetic process"/>
    <property type="evidence" value="ECO:0007669"/>
    <property type="project" value="TreeGrafter"/>
</dbReference>
<dbReference type="HAMAP" id="MF_01014">
    <property type="entry name" value="HisA"/>
    <property type="match status" value="1"/>
</dbReference>